<protein>
    <submittedName>
        <fullName evidence="2">Histidine kinase</fullName>
    </submittedName>
</protein>
<sequence length="259" mass="28802">MSNNVKEQITTDLKQAKETGQLRASRIREIVQNAVSQVTGEFKSGSNEIRSLVKDAVSAVVENIQQQGGDLKEEITASIEGAIDGVTSLRRKENAKTHAEVKELQAKLDSEEEELQQEIERLLGDIEDTGKETAPNIKAAIESAINTLKNSEEAAILQKRYAQLQAQAAILRANLAARYGGRHEEVKEYLDEAKTWYSKTRAQAEPMAEQVEQKRSQLEEKMGDAGVAIAKKERQLKNVLRELLQTASELLRDKKPPSP</sequence>
<dbReference type="RefSeq" id="WP_105220368.1">
    <property type="nucleotide sequence ID" value="NZ_CAWNSU010000059.1"/>
</dbReference>
<reference evidence="2 3" key="1">
    <citation type="journal article" date="2019" name="Front. Microbiol.">
        <title>Genomic Features for Desiccation Tolerance and Sugar Biosynthesis in the Extremophile Gloeocapsopsis sp. UTEX B3054.</title>
        <authorList>
            <person name="Urrejola C."/>
            <person name="Alcorta J."/>
            <person name="Salas L."/>
            <person name="Vasquez M."/>
            <person name="Polz M.F."/>
            <person name="Vicuna R."/>
            <person name="Diez B."/>
        </authorList>
    </citation>
    <scope>NUCLEOTIDE SEQUENCE [LARGE SCALE GENOMIC DNA]</scope>
    <source>
        <strain evidence="2 3">1H9</strain>
    </source>
</reference>
<dbReference type="OrthoDB" id="508829at2"/>
<accession>A0A6N8FQ32</accession>
<feature type="coiled-coil region" evidence="1">
    <location>
        <begin position="201"/>
        <end position="253"/>
    </location>
</feature>
<dbReference type="SUPFAM" id="SSF58113">
    <property type="entry name" value="Apolipoprotein A-I"/>
    <property type="match status" value="1"/>
</dbReference>
<dbReference type="Proteomes" id="UP000441797">
    <property type="component" value="Unassembled WGS sequence"/>
</dbReference>
<organism evidence="2 3">
    <name type="scientific">Gloeocapsopsis dulcis AAB1 = 1H9</name>
    <dbReference type="NCBI Taxonomy" id="1433147"/>
    <lineage>
        <taxon>Bacteria</taxon>
        <taxon>Bacillati</taxon>
        <taxon>Cyanobacteriota</taxon>
        <taxon>Cyanophyceae</taxon>
        <taxon>Oscillatoriophycideae</taxon>
        <taxon>Chroococcales</taxon>
        <taxon>Chroococcaceae</taxon>
        <taxon>Gloeocapsopsis</taxon>
        <taxon>Gloeocapsopsis dulcis</taxon>
    </lineage>
</organism>
<keyword evidence="3" id="KW-1185">Reference proteome</keyword>
<dbReference type="Gene3D" id="1.20.120.20">
    <property type="entry name" value="Apolipoprotein"/>
    <property type="match status" value="1"/>
</dbReference>
<proteinExistence type="predicted"/>
<dbReference type="AlphaFoldDB" id="A0A6N8FQ32"/>
<evidence type="ECO:0000313" key="3">
    <source>
        <dbReference type="Proteomes" id="UP000441797"/>
    </source>
</evidence>
<keyword evidence="2" id="KW-0808">Transferase</keyword>
<gene>
    <name evidence="2" type="ORF">BWI75_00095</name>
</gene>
<comment type="caution">
    <text evidence="2">The sequence shown here is derived from an EMBL/GenBank/DDBJ whole genome shotgun (WGS) entry which is preliminary data.</text>
</comment>
<keyword evidence="1" id="KW-0175">Coiled coil</keyword>
<evidence type="ECO:0000256" key="1">
    <source>
        <dbReference type="SAM" id="Coils"/>
    </source>
</evidence>
<name>A0A6N8FQ32_9CHRO</name>
<evidence type="ECO:0000313" key="2">
    <source>
        <dbReference type="EMBL" id="MUL34802.1"/>
    </source>
</evidence>
<feature type="coiled-coil region" evidence="1">
    <location>
        <begin position="94"/>
        <end position="174"/>
    </location>
</feature>
<keyword evidence="2" id="KW-0418">Kinase</keyword>
<dbReference type="EMBL" id="NAPY01000001">
    <property type="protein sequence ID" value="MUL34802.1"/>
    <property type="molecule type" value="Genomic_DNA"/>
</dbReference>
<dbReference type="GO" id="GO:0016301">
    <property type="term" value="F:kinase activity"/>
    <property type="evidence" value="ECO:0007669"/>
    <property type="project" value="UniProtKB-KW"/>
</dbReference>